<dbReference type="Gene3D" id="1.20.1250.20">
    <property type="entry name" value="MFS general substrate transporter like domains"/>
    <property type="match status" value="1"/>
</dbReference>
<dbReference type="RefSeq" id="XP_026679636.1">
    <property type="nucleotide sequence ID" value="XM_026823835.1"/>
</dbReference>
<feature type="domain" description="Major facilitator superfamily (MFS) profile" evidence="6">
    <location>
        <begin position="1"/>
        <end position="160"/>
    </location>
</feature>
<evidence type="ECO:0000256" key="1">
    <source>
        <dbReference type="ARBA" id="ARBA00004141"/>
    </source>
</evidence>
<keyword evidence="3 5" id="KW-1133">Transmembrane helix</keyword>
<evidence type="ECO:0000313" key="9">
    <source>
        <dbReference type="RefSeq" id="XP_026679636.1"/>
    </source>
</evidence>
<proteinExistence type="predicted"/>
<evidence type="ECO:0000256" key="5">
    <source>
        <dbReference type="SAM" id="Phobius"/>
    </source>
</evidence>
<organism evidence="7 9">
    <name type="scientific">Diaphorina citri</name>
    <name type="common">Asian citrus psyllid</name>
    <dbReference type="NCBI Taxonomy" id="121845"/>
    <lineage>
        <taxon>Eukaryota</taxon>
        <taxon>Metazoa</taxon>
        <taxon>Ecdysozoa</taxon>
        <taxon>Arthropoda</taxon>
        <taxon>Hexapoda</taxon>
        <taxon>Insecta</taxon>
        <taxon>Pterygota</taxon>
        <taxon>Neoptera</taxon>
        <taxon>Paraneoptera</taxon>
        <taxon>Hemiptera</taxon>
        <taxon>Sternorrhyncha</taxon>
        <taxon>Psylloidea</taxon>
        <taxon>Psyllidae</taxon>
        <taxon>Diaphorininae</taxon>
        <taxon>Diaphorina</taxon>
    </lineage>
</organism>
<keyword evidence="7" id="KW-1185">Reference proteome</keyword>
<dbReference type="GO" id="GO:0016020">
    <property type="term" value="C:membrane"/>
    <property type="evidence" value="ECO:0007669"/>
    <property type="project" value="UniProtKB-SubCell"/>
</dbReference>
<dbReference type="Proteomes" id="UP000079169">
    <property type="component" value="Unplaced"/>
</dbReference>
<reference evidence="8 9" key="1">
    <citation type="submission" date="2025-04" db="UniProtKB">
        <authorList>
            <consortium name="RefSeq"/>
        </authorList>
    </citation>
    <scope>IDENTIFICATION</scope>
</reference>
<feature type="transmembrane region" description="Helical" evidence="5">
    <location>
        <begin position="12"/>
        <end position="36"/>
    </location>
</feature>
<evidence type="ECO:0000256" key="3">
    <source>
        <dbReference type="ARBA" id="ARBA00022989"/>
    </source>
</evidence>
<keyword evidence="4 5" id="KW-0472">Membrane</keyword>
<feature type="transmembrane region" description="Helical" evidence="5">
    <location>
        <begin position="127"/>
        <end position="148"/>
    </location>
</feature>
<dbReference type="PANTHER" id="PTHR43184">
    <property type="entry name" value="MAJOR FACILITATOR SUPERFAMILY TRANSPORTER 16, ISOFORM B"/>
    <property type="match status" value="1"/>
</dbReference>
<sequence>MGHWFGKGKRGVIFGIWNSHTSIGNIMGAVIASHYLATDWSLSFIVPGIIIMVSGVVMFLFLPEYPSDVGCTTPKKSNGGVTPNIKCPTQPRDKVKIRSEGSPILSNPENQEKPAIGFIGALKIPGVLEFSFCLFFAKLVNYTFLYWLPGYIKYSSKYIN</sequence>
<dbReference type="AlphaFoldDB" id="A0A3Q0ITN9"/>
<dbReference type="GeneID" id="113467586"/>
<dbReference type="InterPro" id="IPR011701">
    <property type="entry name" value="MFS"/>
</dbReference>
<evidence type="ECO:0000256" key="4">
    <source>
        <dbReference type="ARBA" id="ARBA00023136"/>
    </source>
</evidence>
<dbReference type="GO" id="GO:0022857">
    <property type="term" value="F:transmembrane transporter activity"/>
    <property type="evidence" value="ECO:0007669"/>
    <property type="project" value="InterPro"/>
</dbReference>
<evidence type="ECO:0000256" key="2">
    <source>
        <dbReference type="ARBA" id="ARBA00022692"/>
    </source>
</evidence>
<dbReference type="STRING" id="121845.A0A3Q0ITN9"/>
<dbReference type="PaxDb" id="121845-A0A3Q0ITN9"/>
<keyword evidence="2 5" id="KW-0812">Transmembrane</keyword>
<protein>
    <submittedName>
        <fullName evidence="8">Glucose-6-phosphate exchanger SLC37A2-like isoform X1</fullName>
    </submittedName>
    <submittedName>
        <fullName evidence="9">Glucose-6-phosphate exchanger SLC37A2-like isoform X2</fullName>
    </submittedName>
</protein>
<feature type="transmembrane region" description="Helical" evidence="5">
    <location>
        <begin position="42"/>
        <end position="62"/>
    </location>
</feature>
<gene>
    <name evidence="8 9" type="primary">LOC113467586</name>
</gene>
<name>A0A3Q0ITN9_DIACI</name>
<accession>A0A3Q0ITN9</accession>
<evidence type="ECO:0000313" key="7">
    <source>
        <dbReference type="Proteomes" id="UP000079169"/>
    </source>
</evidence>
<dbReference type="InterPro" id="IPR036259">
    <property type="entry name" value="MFS_trans_sf"/>
</dbReference>
<dbReference type="RefSeq" id="XP_026679635.1">
    <property type="nucleotide sequence ID" value="XM_026823834.1"/>
</dbReference>
<comment type="subcellular location">
    <subcellularLocation>
        <location evidence="1">Membrane</location>
        <topology evidence="1">Multi-pass membrane protein</topology>
    </subcellularLocation>
</comment>
<dbReference type="InterPro" id="IPR020846">
    <property type="entry name" value="MFS_dom"/>
</dbReference>
<dbReference type="PANTHER" id="PTHR43184:SF12">
    <property type="entry name" value="SUGAR PHOSPHATE EXCHANGER 3"/>
    <property type="match status" value="1"/>
</dbReference>
<dbReference type="KEGG" id="dci:113467586"/>
<evidence type="ECO:0000313" key="8">
    <source>
        <dbReference type="RefSeq" id="XP_026679635.1"/>
    </source>
</evidence>
<evidence type="ECO:0000259" key="6">
    <source>
        <dbReference type="PROSITE" id="PS50850"/>
    </source>
</evidence>
<dbReference type="SUPFAM" id="SSF103473">
    <property type="entry name" value="MFS general substrate transporter"/>
    <property type="match status" value="1"/>
</dbReference>
<dbReference type="Pfam" id="PF07690">
    <property type="entry name" value="MFS_1"/>
    <property type="match status" value="1"/>
</dbReference>
<dbReference type="PROSITE" id="PS50850">
    <property type="entry name" value="MFS"/>
    <property type="match status" value="1"/>
</dbReference>